<accession>A0ACA9Y5T7</accession>
<reference evidence="1" key="1">
    <citation type="submission" date="2022-06" db="EMBL/GenBank/DDBJ databases">
        <authorList>
            <person name="Legras J.-L."/>
            <person name="Devillers H."/>
            <person name="Grondin C."/>
        </authorList>
    </citation>
    <scope>NUCLEOTIDE SEQUENCE</scope>
    <source>
        <strain evidence="1">CLIB 1444</strain>
    </source>
</reference>
<gene>
    <name evidence="1" type="ORF">CLIB1444_03S09076</name>
</gene>
<dbReference type="Proteomes" id="UP001152531">
    <property type="component" value="Unassembled WGS sequence"/>
</dbReference>
<comment type="caution">
    <text evidence="1">The sequence shown here is derived from an EMBL/GenBank/DDBJ whole genome shotgun (WGS) entry which is preliminary data.</text>
</comment>
<sequence length="173" mass="19722">MNKQTFSLIYRLVQISIAAALLAIFCVINKLDTYDSPWLWHILMSGFTISYVSLTLGPCVPPLVIVILEICYLVNWGVLVGFTWIPFMPQYCEEPSKVCHLGLSTLVLVTILAFSFVVSLSMVSVFVIRKMDIYHQQELRSFKGYKKMVVGSMFLKDTPITEESDSDHKSNLW</sequence>
<evidence type="ECO:0000313" key="1">
    <source>
        <dbReference type="EMBL" id="CAH6720310.1"/>
    </source>
</evidence>
<dbReference type="EMBL" id="CALSDN010000003">
    <property type="protein sequence ID" value="CAH6720310.1"/>
    <property type="molecule type" value="Genomic_DNA"/>
</dbReference>
<proteinExistence type="predicted"/>
<keyword evidence="2" id="KW-1185">Reference proteome</keyword>
<name>A0ACA9Y5T7_9ASCO</name>
<protein>
    <submittedName>
        <fullName evidence="1">Uncharacterized protein</fullName>
    </submittedName>
</protein>
<evidence type="ECO:0000313" key="2">
    <source>
        <dbReference type="Proteomes" id="UP001152531"/>
    </source>
</evidence>
<organism evidence="1 2">
    <name type="scientific">[Candida] jaroonii</name>
    <dbReference type="NCBI Taxonomy" id="467808"/>
    <lineage>
        <taxon>Eukaryota</taxon>
        <taxon>Fungi</taxon>
        <taxon>Dikarya</taxon>
        <taxon>Ascomycota</taxon>
        <taxon>Saccharomycotina</taxon>
        <taxon>Pichiomycetes</taxon>
        <taxon>Debaryomycetaceae</taxon>
        <taxon>Yamadazyma</taxon>
    </lineage>
</organism>